<evidence type="ECO:0000256" key="1">
    <source>
        <dbReference type="ARBA" id="ARBA00004123"/>
    </source>
</evidence>
<dbReference type="GO" id="GO:0010774">
    <property type="term" value="P:meiotic strand invasion involved in reciprocal meiotic recombination"/>
    <property type="evidence" value="ECO:0000318"/>
    <property type="project" value="GO_Central"/>
</dbReference>
<keyword evidence="8" id="KW-1185">Reference proteome</keyword>
<dbReference type="GO" id="GO:0000709">
    <property type="term" value="P:meiotic joint molecule formation"/>
    <property type="evidence" value="ECO:0000318"/>
    <property type="project" value="GO_Central"/>
</dbReference>
<dbReference type="RefSeq" id="XP_002289934.1">
    <property type="nucleotide sequence ID" value="XM_002289898.1"/>
</dbReference>
<dbReference type="STRING" id="35128.B8C075"/>
<gene>
    <name evidence="7" type="ORF">THAPSDRAFT_4756</name>
</gene>
<reference evidence="7 8" key="2">
    <citation type="journal article" date="2008" name="Nature">
        <title>The Phaeodactylum genome reveals the evolutionary history of diatom genomes.</title>
        <authorList>
            <person name="Bowler C."/>
            <person name="Allen A.E."/>
            <person name="Badger J.H."/>
            <person name="Grimwood J."/>
            <person name="Jabbari K."/>
            <person name="Kuo A."/>
            <person name="Maheswari U."/>
            <person name="Martens C."/>
            <person name="Maumus F."/>
            <person name="Otillar R.P."/>
            <person name="Rayko E."/>
            <person name="Salamov A."/>
            <person name="Vandepoele K."/>
            <person name="Beszteri B."/>
            <person name="Gruber A."/>
            <person name="Heijde M."/>
            <person name="Katinka M."/>
            <person name="Mock T."/>
            <person name="Valentin K."/>
            <person name="Verret F."/>
            <person name="Berges J.A."/>
            <person name="Brownlee C."/>
            <person name="Cadoret J.P."/>
            <person name="Chiovitti A."/>
            <person name="Choi C.J."/>
            <person name="Coesel S."/>
            <person name="De Martino A."/>
            <person name="Detter J.C."/>
            <person name="Durkin C."/>
            <person name="Falciatore A."/>
            <person name="Fournet J."/>
            <person name="Haruta M."/>
            <person name="Huysman M.J."/>
            <person name="Jenkins B.D."/>
            <person name="Jiroutova K."/>
            <person name="Jorgensen R.E."/>
            <person name="Joubert Y."/>
            <person name="Kaplan A."/>
            <person name="Kroger N."/>
            <person name="Kroth P.G."/>
            <person name="La Roche J."/>
            <person name="Lindquist E."/>
            <person name="Lommer M."/>
            <person name="Martin-Jezequel V."/>
            <person name="Lopez P.J."/>
            <person name="Lucas S."/>
            <person name="Mangogna M."/>
            <person name="McGinnis K."/>
            <person name="Medlin L.K."/>
            <person name="Montsant A."/>
            <person name="Oudot-Le Secq M.P."/>
            <person name="Napoli C."/>
            <person name="Obornik M."/>
            <person name="Parker M.S."/>
            <person name="Petit J.L."/>
            <person name="Porcel B.M."/>
            <person name="Poulsen N."/>
            <person name="Robison M."/>
            <person name="Rychlewski L."/>
            <person name="Rynearson T.A."/>
            <person name="Schmutz J."/>
            <person name="Shapiro H."/>
            <person name="Siaut M."/>
            <person name="Stanley M."/>
            <person name="Sussman M.R."/>
            <person name="Taylor A.R."/>
            <person name="Vardi A."/>
            <person name="von Dassow P."/>
            <person name="Vyverman W."/>
            <person name="Willis A."/>
            <person name="Wyrwicz L.S."/>
            <person name="Rokhsar D.S."/>
            <person name="Weissenbach J."/>
            <person name="Armbrust E.V."/>
            <person name="Green B.R."/>
            <person name="Van de Peer Y."/>
            <person name="Grigoriev I.V."/>
        </authorList>
    </citation>
    <scope>NUCLEOTIDE SEQUENCE [LARGE SCALE GENOMIC DNA]</scope>
    <source>
        <strain evidence="7 8">CCMP1335</strain>
    </source>
</reference>
<dbReference type="HOGENOM" id="CLU_437161_0_0_1"/>
<dbReference type="InParanoid" id="B8C075"/>
<dbReference type="KEGG" id="tps:THAPSDRAFT_4756"/>
<keyword evidence="5" id="KW-0175">Coiled coil</keyword>
<feature type="compositionally biased region" description="Basic and acidic residues" evidence="6">
    <location>
        <begin position="176"/>
        <end position="191"/>
    </location>
</feature>
<dbReference type="GO" id="GO:0120230">
    <property type="term" value="F:recombinase activator activity"/>
    <property type="evidence" value="ECO:0000318"/>
    <property type="project" value="GO_Central"/>
</dbReference>
<feature type="region of interest" description="Disordered" evidence="6">
    <location>
        <begin position="495"/>
        <end position="527"/>
    </location>
</feature>
<dbReference type="GO" id="GO:0003690">
    <property type="term" value="F:double-stranded DNA binding"/>
    <property type="evidence" value="ECO:0000318"/>
    <property type="project" value="GO_Central"/>
</dbReference>
<dbReference type="Proteomes" id="UP000001449">
    <property type="component" value="Chromosome 4"/>
</dbReference>
<keyword evidence="3" id="KW-0539">Nucleus</keyword>
<comment type="subcellular location">
    <subcellularLocation>
        <location evidence="1">Nucleus</location>
    </subcellularLocation>
</comment>
<evidence type="ECO:0008006" key="9">
    <source>
        <dbReference type="Google" id="ProtNLM"/>
    </source>
</evidence>
<name>B8C075_THAPS</name>
<dbReference type="EMBL" id="CM000641">
    <property type="protein sequence ID" value="EED93471.1"/>
    <property type="molecule type" value="Genomic_DNA"/>
</dbReference>
<evidence type="ECO:0000313" key="8">
    <source>
        <dbReference type="Proteomes" id="UP000001449"/>
    </source>
</evidence>
<dbReference type="GO" id="GO:0007129">
    <property type="term" value="P:homologous chromosome pairing at meiosis"/>
    <property type="evidence" value="ECO:0000318"/>
    <property type="project" value="GO_Central"/>
</dbReference>
<keyword evidence="4" id="KW-0469">Meiosis</keyword>
<accession>B8C075</accession>
<feature type="compositionally biased region" description="Low complexity" evidence="6">
    <location>
        <begin position="58"/>
        <end position="88"/>
    </location>
</feature>
<dbReference type="eggNOG" id="ENOG502SRKP">
    <property type="taxonomic scope" value="Eukaryota"/>
</dbReference>
<feature type="compositionally biased region" description="Low complexity" evidence="6">
    <location>
        <begin position="291"/>
        <end position="310"/>
    </location>
</feature>
<dbReference type="PaxDb" id="35128-Thaps4756"/>
<feature type="compositionally biased region" description="Polar residues" evidence="6">
    <location>
        <begin position="498"/>
        <end position="509"/>
    </location>
</feature>
<feature type="compositionally biased region" description="Basic and acidic residues" evidence="6">
    <location>
        <begin position="256"/>
        <end position="274"/>
    </location>
</feature>
<dbReference type="GeneID" id="7451949"/>
<sequence>MSCPPSFQDDIINNSNSNSNHSLDLDLSIYTQPPDISDMNRHDVGDAVLIDNSATENANSHGAASASASTNNNNNATDTNTSGASDQSSKQKRKSRLKSRSSGSSVLETYIPTPSESAVVALAASRARVAAAAAAAASSNDKSSNNYSSGDLIEVSSTSGRATAAFDLTASPPPAKAEKDRTQQQLKEKQKQPPAKKRKIETKTPNPSATAETIEVTPTPKAAKKAVAKQSFNDIAKPSAAPPPPTLSSPNSDEMEIVRKRLSVRDDNVPKPRSGEGSSTKQSYAKKDDAVSASSKPAANPSATNTAPASDPSDVSAITDTASKKKKKKKRSFHDQILYTMLTSCRPHSLKTLAKACDTTVEALKHAMLSFLDKGLVICKEFPSKKGEPKKLYWANPMTLSEMNNGGAGTSKGSKGSAIARDLSKLLASSEEMEEATQTKQQLERKHRAILEELNPLLGIPTMKELDDNLAEEENALKAVEDEIQAIKERMASIAAGASSQQPSGTSYYPHNRSKEAPSKPQDPTTLKRRINNMLGEYKARKRKCMDFVDELADAMEKKPKDVTGEKILCLDTDEMEWGCWEDCTTGKVSGVAKKSCSIKRGLLGKKGQDTEPAPIVKIPAKYKDV</sequence>
<evidence type="ECO:0000313" key="7">
    <source>
        <dbReference type="EMBL" id="EED93471.1"/>
    </source>
</evidence>
<dbReference type="PANTHER" id="PTHR15938">
    <property type="entry name" value="TBP-1 INTERACTING PROTEIN"/>
    <property type="match status" value="1"/>
</dbReference>
<proteinExistence type="predicted"/>
<dbReference type="PANTHER" id="PTHR15938:SF0">
    <property type="entry name" value="HOMOLOGOUS-PAIRING PROTEIN 2 HOMOLOG"/>
    <property type="match status" value="1"/>
</dbReference>
<evidence type="ECO:0000256" key="6">
    <source>
        <dbReference type="SAM" id="MobiDB-lite"/>
    </source>
</evidence>
<dbReference type="AlphaFoldDB" id="B8C075"/>
<dbReference type="GO" id="GO:0120231">
    <property type="term" value="C:DNA recombinase auxiliary factor complex"/>
    <property type="evidence" value="ECO:0000318"/>
    <property type="project" value="GO_Central"/>
</dbReference>
<feature type="region of interest" description="Disordered" evidence="6">
    <location>
        <begin position="1"/>
        <end position="21"/>
    </location>
</feature>
<feature type="compositionally biased region" description="Low complexity" evidence="6">
    <location>
        <begin position="9"/>
        <end position="21"/>
    </location>
</feature>
<keyword evidence="2" id="KW-0233">DNA recombination</keyword>
<feature type="region of interest" description="Disordered" evidence="6">
    <location>
        <begin position="166"/>
        <end position="330"/>
    </location>
</feature>
<evidence type="ECO:0000256" key="4">
    <source>
        <dbReference type="ARBA" id="ARBA00023254"/>
    </source>
</evidence>
<organism evidence="7 8">
    <name type="scientific">Thalassiosira pseudonana</name>
    <name type="common">Marine diatom</name>
    <name type="synonym">Cyclotella nana</name>
    <dbReference type="NCBI Taxonomy" id="35128"/>
    <lineage>
        <taxon>Eukaryota</taxon>
        <taxon>Sar</taxon>
        <taxon>Stramenopiles</taxon>
        <taxon>Ochrophyta</taxon>
        <taxon>Bacillariophyta</taxon>
        <taxon>Coscinodiscophyceae</taxon>
        <taxon>Thalassiosirophycidae</taxon>
        <taxon>Thalassiosirales</taxon>
        <taxon>Thalassiosiraceae</taxon>
        <taxon>Thalassiosira</taxon>
    </lineage>
</organism>
<protein>
    <recommendedName>
        <fullName evidence="9">Homologous-pairing protein 2 winged helix domain-containing protein</fullName>
    </recommendedName>
</protein>
<reference evidence="7 8" key="1">
    <citation type="journal article" date="2004" name="Science">
        <title>The genome of the diatom Thalassiosira pseudonana: ecology, evolution, and metabolism.</title>
        <authorList>
            <person name="Armbrust E.V."/>
            <person name="Berges J.A."/>
            <person name="Bowler C."/>
            <person name="Green B.R."/>
            <person name="Martinez D."/>
            <person name="Putnam N.H."/>
            <person name="Zhou S."/>
            <person name="Allen A.E."/>
            <person name="Apt K.E."/>
            <person name="Bechner M."/>
            <person name="Brzezinski M.A."/>
            <person name="Chaal B.K."/>
            <person name="Chiovitti A."/>
            <person name="Davis A.K."/>
            <person name="Demarest M.S."/>
            <person name="Detter J.C."/>
            <person name="Glavina T."/>
            <person name="Goodstein D."/>
            <person name="Hadi M.Z."/>
            <person name="Hellsten U."/>
            <person name="Hildebrand M."/>
            <person name="Jenkins B.D."/>
            <person name="Jurka J."/>
            <person name="Kapitonov V.V."/>
            <person name="Kroger N."/>
            <person name="Lau W.W."/>
            <person name="Lane T.W."/>
            <person name="Larimer F.W."/>
            <person name="Lippmeier J.C."/>
            <person name="Lucas S."/>
            <person name="Medina M."/>
            <person name="Montsant A."/>
            <person name="Obornik M."/>
            <person name="Parker M.S."/>
            <person name="Palenik B."/>
            <person name="Pazour G.J."/>
            <person name="Richardson P.M."/>
            <person name="Rynearson T.A."/>
            <person name="Saito M.A."/>
            <person name="Schwartz D.C."/>
            <person name="Thamatrakoln K."/>
            <person name="Valentin K."/>
            <person name="Vardi A."/>
            <person name="Wilkerson F.P."/>
            <person name="Rokhsar D.S."/>
        </authorList>
    </citation>
    <scope>NUCLEOTIDE SEQUENCE [LARGE SCALE GENOMIC DNA]</scope>
    <source>
        <strain evidence="7 8">CCMP1335</strain>
    </source>
</reference>
<feature type="compositionally biased region" description="Basic residues" evidence="6">
    <location>
        <begin position="90"/>
        <end position="99"/>
    </location>
</feature>
<dbReference type="GO" id="GO:0000794">
    <property type="term" value="C:condensed nuclear chromosome"/>
    <property type="evidence" value="ECO:0000318"/>
    <property type="project" value="GO_Central"/>
</dbReference>
<evidence type="ECO:0000256" key="2">
    <source>
        <dbReference type="ARBA" id="ARBA00023172"/>
    </source>
</evidence>
<feature type="coiled-coil region" evidence="5">
    <location>
        <begin position="426"/>
        <end position="490"/>
    </location>
</feature>
<evidence type="ECO:0000256" key="3">
    <source>
        <dbReference type="ARBA" id="ARBA00023242"/>
    </source>
</evidence>
<feature type="region of interest" description="Disordered" evidence="6">
    <location>
        <begin position="58"/>
        <end position="108"/>
    </location>
</feature>
<evidence type="ECO:0000256" key="5">
    <source>
        <dbReference type="SAM" id="Coils"/>
    </source>
</evidence>